<sequence length="242" mass="28531">MRIEGKVGATLTEWRDEEASWYSTLQLNLFCAVFQAEMATLQRAIRTFWLMKLGAIFPRSFWKARLCAYFGCAPSVQASSLDALPSPRRRTNYNKFPLLYAKKVIRVASLEKWQERYAVESTGEDNKRFFPRVKQAYRVLKQMEMTSQMVQTFTRHDRFAQYLHRFKLKDSPYCAFDPAKIQDVLNVLEEYQNFSSRSCGTGSGNRRRFRETIFLEIMEDGNRRVKFLRFCDKVVNPCTRLN</sequence>
<gene>
    <name evidence="1" type="ORF">EVAR_26898_1</name>
</gene>
<proteinExistence type="predicted"/>
<accession>A0A4C1VRM2</accession>
<evidence type="ECO:0000313" key="1">
    <source>
        <dbReference type="EMBL" id="GBP41776.1"/>
    </source>
</evidence>
<keyword evidence="2" id="KW-1185">Reference proteome</keyword>
<protein>
    <submittedName>
        <fullName evidence="1">Uncharacterized protein</fullName>
    </submittedName>
</protein>
<comment type="caution">
    <text evidence="1">The sequence shown here is derived from an EMBL/GenBank/DDBJ whole genome shotgun (WGS) entry which is preliminary data.</text>
</comment>
<dbReference type="AlphaFoldDB" id="A0A4C1VRM2"/>
<dbReference type="OrthoDB" id="6624020at2759"/>
<evidence type="ECO:0000313" key="2">
    <source>
        <dbReference type="Proteomes" id="UP000299102"/>
    </source>
</evidence>
<dbReference type="EMBL" id="BGZK01000406">
    <property type="protein sequence ID" value="GBP41776.1"/>
    <property type="molecule type" value="Genomic_DNA"/>
</dbReference>
<dbReference type="Proteomes" id="UP000299102">
    <property type="component" value="Unassembled WGS sequence"/>
</dbReference>
<name>A0A4C1VRM2_EUMVA</name>
<organism evidence="1 2">
    <name type="scientific">Eumeta variegata</name>
    <name type="common">Bagworm moth</name>
    <name type="synonym">Eumeta japonica</name>
    <dbReference type="NCBI Taxonomy" id="151549"/>
    <lineage>
        <taxon>Eukaryota</taxon>
        <taxon>Metazoa</taxon>
        <taxon>Ecdysozoa</taxon>
        <taxon>Arthropoda</taxon>
        <taxon>Hexapoda</taxon>
        <taxon>Insecta</taxon>
        <taxon>Pterygota</taxon>
        <taxon>Neoptera</taxon>
        <taxon>Endopterygota</taxon>
        <taxon>Lepidoptera</taxon>
        <taxon>Glossata</taxon>
        <taxon>Ditrysia</taxon>
        <taxon>Tineoidea</taxon>
        <taxon>Psychidae</taxon>
        <taxon>Oiketicinae</taxon>
        <taxon>Eumeta</taxon>
    </lineage>
</organism>
<reference evidence="1 2" key="1">
    <citation type="journal article" date="2019" name="Commun. Biol.">
        <title>The bagworm genome reveals a unique fibroin gene that provides high tensile strength.</title>
        <authorList>
            <person name="Kono N."/>
            <person name="Nakamura H."/>
            <person name="Ohtoshi R."/>
            <person name="Tomita M."/>
            <person name="Numata K."/>
            <person name="Arakawa K."/>
        </authorList>
    </citation>
    <scope>NUCLEOTIDE SEQUENCE [LARGE SCALE GENOMIC DNA]</scope>
</reference>